<dbReference type="InterPro" id="IPR037278">
    <property type="entry name" value="ARFGAP/RecO"/>
</dbReference>
<dbReference type="GO" id="GO:0008270">
    <property type="term" value="F:zinc ion binding"/>
    <property type="evidence" value="ECO:0007669"/>
    <property type="project" value="UniProtKB-KW"/>
</dbReference>
<dbReference type="Pfam" id="PF01412">
    <property type="entry name" value="ArfGap"/>
    <property type="match status" value="1"/>
</dbReference>
<dbReference type="FunFam" id="1.10.220.150:FF:000005">
    <property type="entry name" value="Arf-GAP domain and FG repeat-containing protein 1"/>
    <property type="match status" value="1"/>
</dbReference>
<evidence type="ECO:0000256" key="4">
    <source>
        <dbReference type="PROSITE-ProRule" id="PRU00288"/>
    </source>
</evidence>
<dbReference type="InterPro" id="IPR001164">
    <property type="entry name" value="ArfGAP_dom"/>
</dbReference>
<dbReference type="SMART" id="SM00105">
    <property type="entry name" value="ArfGap"/>
    <property type="match status" value="1"/>
</dbReference>
<feature type="domain" description="Arf-GAP" evidence="6">
    <location>
        <begin position="12"/>
        <end position="130"/>
    </location>
</feature>
<evidence type="ECO:0000259" key="6">
    <source>
        <dbReference type="PROSITE" id="PS50115"/>
    </source>
</evidence>
<dbReference type="GO" id="GO:0005096">
    <property type="term" value="F:GTPase activator activity"/>
    <property type="evidence" value="ECO:0007669"/>
    <property type="project" value="InterPro"/>
</dbReference>
<comment type="caution">
    <text evidence="7">The sequence shown here is derived from an EMBL/GenBank/DDBJ whole genome shotgun (WGS) entry which is preliminary data.</text>
</comment>
<dbReference type="Gene3D" id="1.10.220.150">
    <property type="entry name" value="Arf GTPase activating protein"/>
    <property type="match status" value="1"/>
</dbReference>
<keyword evidence="1" id="KW-0479">Metal-binding</keyword>
<feature type="compositionally biased region" description="Basic and acidic residues" evidence="5">
    <location>
        <begin position="180"/>
        <end position="189"/>
    </location>
</feature>
<evidence type="ECO:0000256" key="1">
    <source>
        <dbReference type="ARBA" id="ARBA00022723"/>
    </source>
</evidence>
<dbReference type="CDD" id="cd08838">
    <property type="entry name" value="ArfGap_AGFG"/>
    <property type="match status" value="1"/>
</dbReference>
<feature type="region of interest" description="Disordered" evidence="5">
    <location>
        <begin position="143"/>
        <end position="192"/>
    </location>
</feature>
<dbReference type="PRINTS" id="PR00405">
    <property type="entry name" value="REVINTRACTNG"/>
</dbReference>
<dbReference type="EMBL" id="JBBNAG010000006">
    <property type="protein sequence ID" value="KAK9124927.1"/>
    <property type="molecule type" value="Genomic_DNA"/>
</dbReference>
<dbReference type="PANTHER" id="PTHR46085">
    <property type="entry name" value="ARFGAP/RECO-RELATED"/>
    <property type="match status" value="1"/>
</dbReference>
<gene>
    <name evidence="7" type="ORF">Scep_013773</name>
</gene>
<evidence type="ECO:0000256" key="3">
    <source>
        <dbReference type="ARBA" id="ARBA00022833"/>
    </source>
</evidence>
<feature type="region of interest" description="Disordered" evidence="5">
    <location>
        <begin position="484"/>
        <end position="503"/>
    </location>
</feature>
<feature type="region of interest" description="Disordered" evidence="5">
    <location>
        <begin position="212"/>
        <end position="237"/>
    </location>
</feature>
<name>A0AAP0NYR6_9MAGN</name>
<feature type="compositionally biased region" description="Polar residues" evidence="5">
    <location>
        <begin position="484"/>
        <end position="496"/>
    </location>
</feature>
<dbReference type="PANTHER" id="PTHR46085:SF4">
    <property type="entry name" value="ADP-RIBOSYLATION FACTOR GTPASE-ACTIVATING PROTEIN AGD14-RELATED"/>
    <property type="match status" value="1"/>
</dbReference>
<proteinExistence type="predicted"/>
<dbReference type="SUPFAM" id="SSF57863">
    <property type="entry name" value="ArfGap/RecO-like zinc finger"/>
    <property type="match status" value="1"/>
</dbReference>
<evidence type="ECO:0000313" key="7">
    <source>
        <dbReference type="EMBL" id="KAK9124927.1"/>
    </source>
</evidence>
<sequence>MMSSRKEEERNEKVIRGLMKLPPNRKCINCNSLGPQYVCTNFWTFVCINCSGIHREFTHRVKSVSMAKFTSPEVEALQKGGNQRAREVFLKDWDLQRQRLPDSSNVDKVREFIKHVYVEKKYAGGKSSDKPPRDMQSLRNHEDDLRRASSYHSYSQSPPYEHQYEERKYGKQGGVLSRKPGSDHGRYEGKVPSFICSPGRSVERMYEDRFANETSGPRFSDYSVSSSGDPFRSGTQSPNFQENFSNPPRHPARNVIVEDAQHQRRNSYSEVNARRSAGGAAYAQRTASLGSIGSFDSNSLSLNSVNSGGLVDIVPESEQSVGFQLDKTASISSQQPLDLFNFPLEQLPTSTAASMDLSLPPTNLFKAPETSSGPTVDLFAEVTHQETIKEMLEHKTHQASSATPLDHKSLAVPFSENEGWATFDLPQRVSAHEVKVANPASASPTDLASSINSSMQWPSAGFIAHGRLSPATANNQWHQNLHETQTSSGVLNSEQPWNAFGDSLGGISQTSFADLPPKSEPQATAHKPPSDTALCLTSDAPEGGMPYNASDRKSINPFDLPYDTDPEPSNAFLDMSALQAALPNSQLPPGFGGVTEPWFPQNAASPYIQADAQEIFLPKALLHLSVGIPLPRSQLVEAYEFVFGIGKRCLGMEAWHYNVPLQPVPFLISSHGGGGGRIIRHSFSCHDVEETTYIPRQYSIIGDLHGKRLH</sequence>
<evidence type="ECO:0000256" key="2">
    <source>
        <dbReference type="ARBA" id="ARBA00022771"/>
    </source>
</evidence>
<reference evidence="7 8" key="1">
    <citation type="submission" date="2024-01" db="EMBL/GenBank/DDBJ databases">
        <title>Genome assemblies of Stephania.</title>
        <authorList>
            <person name="Yang L."/>
        </authorList>
    </citation>
    <scope>NUCLEOTIDE SEQUENCE [LARGE SCALE GENOMIC DNA]</scope>
    <source>
        <strain evidence="7">JXDWG</strain>
        <tissue evidence="7">Leaf</tissue>
    </source>
</reference>
<keyword evidence="2 4" id="KW-0863">Zinc-finger</keyword>
<feature type="region of interest" description="Disordered" evidence="5">
    <location>
        <begin position="508"/>
        <end position="552"/>
    </location>
</feature>
<dbReference type="Proteomes" id="UP001419268">
    <property type="component" value="Unassembled WGS sequence"/>
</dbReference>
<dbReference type="PROSITE" id="PS50115">
    <property type="entry name" value="ARFGAP"/>
    <property type="match status" value="1"/>
</dbReference>
<feature type="compositionally biased region" description="Low complexity" evidence="5">
    <location>
        <begin position="150"/>
        <end position="160"/>
    </location>
</feature>
<evidence type="ECO:0000256" key="5">
    <source>
        <dbReference type="SAM" id="MobiDB-lite"/>
    </source>
</evidence>
<keyword evidence="8" id="KW-1185">Reference proteome</keyword>
<keyword evidence="3" id="KW-0862">Zinc</keyword>
<dbReference type="InterPro" id="IPR038508">
    <property type="entry name" value="ArfGAP_dom_sf"/>
</dbReference>
<accession>A0AAP0NYR6</accession>
<dbReference type="InterPro" id="IPR044820">
    <property type="entry name" value="AGD14-like"/>
</dbReference>
<organism evidence="7 8">
    <name type="scientific">Stephania cephalantha</name>
    <dbReference type="NCBI Taxonomy" id="152367"/>
    <lineage>
        <taxon>Eukaryota</taxon>
        <taxon>Viridiplantae</taxon>
        <taxon>Streptophyta</taxon>
        <taxon>Embryophyta</taxon>
        <taxon>Tracheophyta</taxon>
        <taxon>Spermatophyta</taxon>
        <taxon>Magnoliopsida</taxon>
        <taxon>Ranunculales</taxon>
        <taxon>Menispermaceae</taxon>
        <taxon>Menispermoideae</taxon>
        <taxon>Cissampelideae</taxon>
        <taxon>Stephania</taxon>
    </lineage>
</organism>
<protein>
    <recommendedName>
        <fullName evidence="6">Arf-GAP domain-containing protein</fullName>
    </recommendedName>
</protein>
<dbReference type="AlphaFoldDB" id="A0AAP0NYR6"/>
<evidence type="ECO:0000313" key="8">
    <source>
        <dbReference type="Proteomes" id="UP001419268"/>
    </source>
</evidence>